<dbReference type="PROSITE" id="PS50054">
    <property type="entry name" value="TYR_PHOSPHATASE_DUAL"/>
    <property type="match status" value="1"/>
</dbReference>
<feature type="domain" description="Tyrosine specific protein phosphatases" evidence="2">
    <location>
        <begin position="74"/>
        <end position="126"/>
    </location>
</feature>
<evidence type="ECO:0000313" key="3">
    <source>
        <dbReference type="EMBL" id="SPF44636.1"/>
    </source>
</evidence>
<proteinExistence type="predicted"/>
<evidence type="ECO:0000313" key="4">
    <source>
        <dbReference type="Proteomes" id="UP000238701"/>
    </source>
</evidence>
<dbReference type="AlphaFoldDB" id="A0A2U3KY73"/>
<name>A0A2U3KY73_9BACT</name>
<dbReference type="OrthoDB" id="9806482at2"/>
<reference evidence="4" key="1">
    <citation type="submission" date="2018-02" db="EMBL/GenBank/DDBJ databases">
        <authorList>
            <person name="Hausmann B."/>
        </authorList>
    </citation>
    <scope>NUCLEOTIDE SEQUENCE [LARGE SCALE GENOMIC DNA]</scope>
    <source>
        <strain evidence="4">Peat soil MAG SbA1</strain>
    </source>
</reference>
<dbReference type="InterPro" id="IPR000387">
    <property type="entry name" value="Tyr_Pase_dom"/>
</dbReference>
<gene>
    <name evidence="3" type="ORF">SBA1_550001</name>
</gene>
<evidence type="ECO:0000259" key="2">
    <source>
        <dbReference type="PROSITE" id="PS50056"/>
    </source>
</evidence>
<feature type="domain" description="Tyrosine-protein phosphatase" evidence="1">
    <location>
        <begin position="2"/>
        <end position="147"/>
    </location>
</feature>
<evidence type="ECO:0000259" key="1">
    <source>
        <dbReference type="PROSITE" id="PS50054"/>
    </source>
</evidence>
<dbReference type="CDD" id="cd14498">
    <property type="entry name" value="DSP"/>
    <property type="match status" value="1"/>
</dbReference>
<protein>
    <submittedName>
        <fullName evidence="3">Dual specificity protein phosphatase</fullName>
    </submittedName>
</protein>
<dbReference type="InterPro" id="IPR000340">
    <property type="entry name" value="Dual-sp_phosphatase_cat-dom"/>
</dbReference>
<dbReference type="Proteomes" id="UP000238701">
    <property type="component" value="Unassembled WGS sequence"/>
</dbReference>
<dbReference type="InterPro" id="IPR029021">
    <property type="entry name" value="Prot-tyrosine_phosphatase-like"/>
</dbReference>
<dbReference type="SMART" id="SM00195">
    <property type="entry name" value="DSPc"/>
    <property type="match status" value="1"/>
</dbReference>
<dbReference type="Pfam" id="PF00782">
    <property type="entry name" value="DSPc"/>
    <property type="match status" value="1"/>
</dbReference>
<organism evidence="3 4">
    <name type="scientific">Candidatus Sulfotelmatobacter kueseliae</name>
    <dbReference type="NCBI Taxonomy" id="2042962"/>
    <lineage>
        <taxon>Bacteria</taxon>
        <taxon>Pseudomonadati</taxon>
        <taxon>Acidobacteriota</taxon>
        <taxon>Terriglobia</taxon>
        <taxon>Terriglobales</taxon>
        <taxon>Candidatus Korobacteraceae</taxon>
        <taxon>Candidatus Sulfotelmatobacter</taxon>
    </lineage>
</organism>
<dbReference type="EMBL" id="OMOD01000150">
    <property type="protein sequence ID" value="SPF44636.1"/>
    <property type="molecule type" value="Genomic_DNA"/>
</dbReference>
<dbReference type="PROSITE" id="PS50056">
    <property type="entry name" value="TYR_PHOSPHATASE_2"/>
    <property type="match status" value="1"/>
</dbReference>
<accession>A0A2U3KY73</accession>
<sequence>MDITWLTERIAIGGGIWNAGNMAKVAEEGITHIVDMQVEFDDTPLGAAHGIAVLWNPTDDDFEPKPMALFERGVDFVETALAEAETKVFIHCAAGVHRAPMMALAVLGTMGWDVTDAMELIENKRPVADFAEVYVRSVEKFLDGSGQGSHPSRTERR</sequence>
<dbReference type="SUPFAM" id="SSF52799">
    <property type="entry name" value="(Phosphotyrosine protein) phosphatases II"/>
    <property type="match status" value="1"/>
</dbReference>
<dbReference type="Gene3D" id="3.90.190.10">
    <property type="entry name" value="Protein tyrosine phosphatase superfamily"/>
    <property type="match status" value="1"/>
</dbReference>
<dbReference type="InterPro" id="IPR020422">
    <property type="entry name" value="TYR_PHOSPHATASE_DUAL_dom"/>
</dbReference>